<dbReference type="AlphaFoldDB" id="I1BZ84"/>
<proteinExistence type="predicted"/>
<dbReference type="EMBL" id="CH476735">
    <property type="protein sequence ID" value="EIE81514.1"/>
    <property type="molecule type" value="Genomic_DNA"/>
</dbReference>
<dbReference type="VEuPathDB" id="FungiDB:RO3G_06219"/>
<dbReference type="GeneID" id="93613190"/>
<protein>
    <submittedName>
        <fullName evidence="1">Uncharacterized protein</fullName>
    </submittedName>
</protein>
<reference evidence="1 2" key="1">
    <citation type="journal article" date="2009" name="PLoS Genet.">
        <title>Genomic analysis of the basal lineage fungus Rhizopus oryzae reveals a whole-genome duplication.</title>
        <authorList>
            <person name="Ma L.-J."/>
            <person name="Ibrahim A.S."/>
            <person name="Skory C."/>
            <person name="Grabherr M.G."/>
            <person name="Burger G."/>
            <person name="Butler M."/>
            <person name="Elias M."/>
            <person name="Idnurm A."/>
            <person name="Lang B.F."/>
            <person name="Sone T."/>
            <person name="Abe A."/>
            <person name="Calvo S.E."/>
            <person name="Corrochano L.M."/>
            <person name="Engels R."/>
            <person name="Fu J."/>
            <person name="Hansberg W."/>
            <person name="Kim J.-M."/>
            <person name="Kodira C.D."/>
            <person name="Koehrsen M.J."/>
            <person name="Liu B."/>
            <person name="Miranda-Saavedra D."/>
            <person name="O'Leary S."/>
            <person name="Ortiz-Castellanos L."/>
            <person name="Poulter R."/>
            <person name="Rodriguez-Romero J."/>
            <person name="Ruiz-Herrera J."/>
            <person name="Shen Y.-Q."/>
            <person name="Zeng Q."/>
            <person name="Galagan J."/>
            <person name="Birren B.W."/>
            <person name="Cuomo C.A."/>
            <person name="Wickes B.L."/>
        </authorList>
    </citation>
    <scope>NUCLEOTIDE SEQUENCE [LARGE SCALE GENOMIC DNA]</scope>
    <source>
        <strain evidence="2">RA 99-880 / ATCC MYA-4621 / FGSC 9543 / NRRL 43880</strain>
    </source>
</reference>
<dbReference type="InParanoid" id="I1BZ84"/>
<keyword evidence="2" id="KW-1185">Reference proteome</keyword>
<evidence type="ECO:0000313" key="2">
    <source>
        <dbReference type="Proteomes" id="UP000009138"/>
    </source>
</evidence>
<organism evidence="1 2">
    <name type="scientific">Rhizopus delemar (strain RA 99-880 / ATCC MYA-4621 / FGSC 9543 / NRRL 43880)</name>
    <name type="common">Mucormycosis agent</name>
    <name type="synonym">Rhizopus arrhizus var. delemar</name>
    <dbReference type="NCBI Taxonomy" id="246409"/>
    <lineage>
        <taxon>Eukaryota</taxon>
        <taxon>Fungi</taxon>
        <taxon>Fungi incertae sedis</taxon>
        <taxon>Mucoromycota</taxon>
        <taxon>Mucoromycotina</taxon>
        <taxon>Mucoromycetes</taxon>
        <taxon>Mucorales</taxon>
        <taxon>Mucorineae</taxon>
        <taxon>Rhizopodaceae</taxon>
        <taxon>Rhizopus</taxon>
    </lineage>
</organism>
<gene>
    <name evidence="1" type="ORF">RO3G_06219</name>
</gene>
<dbReference type="RefSeq" id="XP_067516910.1">
    <property type="nucleotide sequence ID" value="XM_067660809.1"/>
</dbReference>
<dbReference type="Proteomes" id="UP000009138">
    <property type="component" value="Unassembled WGS sequence"/>
</dbReference>
<name>I1BZ84_RHIO9</name>
<sequence>MTDGLIKLYDLKQLEILLLGTSGSFGNTDMVKIYFDHHKGTFRCLAMLKVLADEFFYASEEIFKKLKIFFLHASAHVPLTLSLHGLFNGQSSVLYFMSLTTCFMIRINRHRHSN</sequence>
<dbReference type="OrthoDB" id="2275967at2759"/>
<evidence type="ECO:0000313" key="1">
    <source>
        <dbReference type="EMBL" id="EIE81514.1"/>
    </source>
</evidence>
<accession>I1BZ84</accession>